<feature type="compositionally biased region" description="Polar residues" evidence="1">
    <location>
        <begin position="1129"/>
        <end position="1147"/>
    </location>
</feature>
<dbReference type="InterPro" id="IPR002999">
    <property type="entry name" value="Tudor"/>
</dbReference>
<dbReference type="InterPro" id="IPR035437">
    <property type="entry name" value="SNase_OB-fold_sf"/>
</dbReference>
<evidence type="ECO:0000313" key="4">
    <source>
        <dbReference type="Proteomes" id="UP001148018"/>
    </source>
</evidence>
<proteinExistence type="predicted"/>
<evidence type="ECO:0000313" key="3">
    <source>
        <dbReference type="EMBL" id="KAJ3607210.1"/>
    </source>
</evidence>
<gene>
    <name evidence="3" type="ORF">NHX12_026723</name>
</gene>
<feature type="region of interest" description="Disordered" evidence="1">
    <location>
        <begin position="1354"/>
        <end position="1380"/>
    </location>
</feature>
<dbReference type="SMART" id="SM00333">
    <property type="entry name" value="TUDOR"/>
    <property type="match status" value="7"/>
</dbReference>
<comment type="caution">
    <text evidence="3">The sequence shown here is derived from an EMBL/GenBank/DDBJ whole genome shotgun (WGS) entry which is preliminary data.</text>
</comment>
<feature type="region of interest" description="Disordered" evidence="1">
    <location>
        <begin position="818"/>
        <end position="910"/>
    </location>
</feature>
<dbReference type="PANTHER" id="PTHR22948">
    <property type="entry name" value="TUDOR DOMAIN CONTAINING PROTEIN"/>
    <property type="match status" value="1"/>
</dbReference>
<feature type="compositionally biased region" description="Basic and acidic residues" evidence="1">
    <location>
        <begin position="818"/>
        <end position="828"/>
    </location>
</feature>
<feature type="region of interest" description="Disordered" evidence="1">
    <location>
        <begin position="1129"/>
        <end position="1163"/>
    </location>
</feature>
<dbReference type="PROSITE" id="PS50304">
    <property type="entry name" value="TUDOR"/>
    <property type="match status" value="5"/>
</dbReference>
<dbReference type="SUPFAM" id="SSF63748">
    <property type="entry name" value="Tudor/PWWP/MBT"/>
    <property type="match status" value="7"/>
</dbReference>
<dbReference type="FunFam" id="2.30.30.140:FF:000018">
    <property type="entry name" value="Serine/threonine-protein kinase 31"/>
    <property type="match status" value="1"/>
</dbReference>
<feature type="domain" description="Tudor" evidence="2">
    <location>
        <begin position="984"/>
        <end position="1041"/>
    </location>
</feature>
<dbReference type="InterPro" id="IPR050621">
    <property type="entry name" value="Tudor_domain_containing"/>
</dbReference>
<protein>
    <recommendedName>
        <fullName evidence="2">Tudor domain-containing protein</fullName>
    </recommendedName>
</protein>
<dbReference type="EMBL" id="JANIIK010000042">
    <property type="protein sequence ID" value="KAJ3607210.1"/>
    <property type="molecule type" value="Genomic_DNA"/>
</dbReference>
<feature type="domain" description="Tudor" evidence="2">
    <location>
        <begin position="20"/>
        <end position="78"/>
    </location>
</feature>
<feature type="domain" description="Tudor" evidence="2">
    <location>
        <begin position="687"/>
        <end position="745"/>
    </location>
</feature>
<dbReference type="Gene3D" id="2.30.30.140">
    <property type="match status" value="7"/>
</dbReference>
<feature type="domain" description="Tudor" evidence="2">
    <location>
        <begin position="245"/>
        <end position="303"/>
    </location>
</feature>
<keyword evidence="4" id="KW-1185">Reference proteome</keyword>
<feature type="compositionally biased region" description="Basic and acidic residues" evidence="1">
    <location>
        <begin position="1368"/>
        <end position="1378"/>
    </location>
</feature>
<dbReference type="PANTHER" id="PTHR22948:SF7">
    <property type="entry name" value="TUDOR DOMAIN-CONTAINING PROTEIN 15"/>
    <property type="match status" value="1"/>
</dbReference>
<evidence type="ECO:0000259" key="2">
    <source>
        <dbReference type="PROSITE" id="PS50304"/>
    </source>
</evidence>
<reference evidence="3" key="1">
    <citation type="submission" date="2022-07" db="EMBL/GenBank/DDBJ databases">
        <title>Chromosome-level genome of Muraenolepis orangiensis.</title>
        <authorList>
            <person name="Kim J."/>
        </authorList>
    </citation>
    <scope>NUCLEOTIDE SEQUENCE</scope>
    <source>
        <strain evidence="3">KU_S4_2022</strain>
        <tissue evidence="3">Muscle</tissue>
    </source>
</reference>
<dbReference type="Gene3D" id="2.40.50.90">
    <property type="match status" value="5"/>
</dbReference>
<dbReference type="Pfam" id="PF00567">
    <property type="entry name" value="TUDOR"/>
    <property type="match status" value="6"/>
</dbReference>
<feature type="domain" description="Tudor" evidence="2">
    <location>
        <begin position="473"/>
        <end position="532"/>
    </location>
</feature>
<organism evidence="3 4">
    <name type="scientific">Muraenolepis orangiensis</name>
    <name type="common">Patagonian moray cod</name>
    <dbReference type="NCBI Taxonomy" id="630683"/>
    <lineage>
        <taxon>Eukaryota</taxon>
        <taxon>Metazoa</taxon>
        <taxon>Chordata</taxon>
        <taxon>Craniata</taxon>
        <taxon>Vertebrata</taxon>
        <taxon>Euteleostomi</taxon>
        <taxon>Actinopterygii</taxon>
        <taxon>Neopterygii</taxon>
        <taxon>Teleostei</taxon>
        <taxon>Neoteleostei</taxon>
        <taxon>Acanthomorphata</taxon>
        <taxon>Zeiogadaria</taxon>
        <taxon>Gadariae</taxon>
        <taxon>Gadiformes</taxon>
        <taxon>Muraenolepidoidei</taxon>
        <taxon>Muraenolepididae</taxon>
        <taxon>Muraenolepis</taxon>
    </lineage>
</organism>
<dbReference type="OrthoDB" id="9995375at2759"/>
<feature type="compositionally biased region" description="Polar residues" evidence="1">
    <location>
        <begin position="842"/>
        <end position="853"/>
    </location>
</feature>
<sequence length="1583" mass="179096">MSERLTACHSTINNPNQMPQDSLGLLCSVKGKDDKWYRGFVQCLPVNSQVKVLFVDFGFSESVRVENILGLPPDFLSMPIMAFQCTLSSVTEQNKDWKHKQVCLLKKGILSGVLNAKVISLDEKLNIYSIEILEEYWNKDSTVKAPELIQALSILKHEAVSKCAQVSPQGGNLCCETIMAHVLHSSLQAEGLTTDSKFVGYVVHAINPNNFSLRTEKRNSDFEDLMKQLSEHFSQVKLNEQVLENPELGTMCCAMYEHDMQFYRAVVKRKLDFEAEVLFIDFGNTAKVPYMQIKKVPEKFVSKAAFAFNCTLHNVMPLTDVWALPSSQFFRQAVADRSLAVHFIHKRKDNVVVDLFTMEGKTNQSITELLISCKQAEPWKCTQSVKPHQNVISMEEKALEKLVCTLTQKVTPTVKDPTTIKTLQLKLGSEMPVRCTYFKCPSEFWCQVSDNLSVLQELMAKIQQYYSTHTVPVQVGARFCISKSPGDGKWYRAYIIERKSSRHISVLLVDNGKTLQVEEHTLQQILPEYCELEAQAFRCSLYNLIESINPKICGEWGEEECTLFRDFVQYHSASLTCSLTSLLWVTSKGLCAVVDLHSSQLQHSITELLIKQGLARPLKIQSKCSSSAYPVSFSYSSFNLSCGNKELVYVTHISRAWDIYCQLDRNSEIIEKLETKISEEEKILWSDNSAKSMCLAKYFDGRWYRGLAKPTQSSLYLSVFFVDYGNTCIVEKTQVVSIPHHSVDLLYTSVQAVRCSLARVPKTEPLTCVMQWLKETLLNGQVRADVVGKLEDGSLTVELFNGDVHINNLINEHIDKLTQTHSQQDKRVSPAFNTTHRKPQDNRLSPTLNTTHRQQQDGRLSPTLNTTHRKPQDRRSPTLKTTHRKPQDGRRSPTLNTTNRQQQDKRLSPTLNTIKEHQILPTMPTISNTRLKSGLKALCYASHINTVSDFFLQLQEDEIHILKMREVLNCSVSIASLVKSTFSELEINNSVLAEYDDGALYRAVIKGSEGNCFKVEFVDYGNLSVVGKDKIYSMTPCKMMVQPRFSIPCTLLNTSTNDEEDTFRDAITDKSLRVEFVGRVGTQWKVKIEIIEENSFSVLVPKKQEVCELTLKETKEGNKSEEVTVSTKDNIPESSDMPTKSKLTMCSQKPGRMPDETNGSMKSCRISESSDVRGDIVDAFRPAYQELHWEQGTLLSVLQNGHFYVRLHKTEDRLLTIESLIATHLNECDTLPIEQVQEGLKCLVKGPKDRWSRAVVVHVDQPKCWTFLLDHGLTTGTTCGSLRKFHCDIAHISGLAVLCKLNNHSFVVTVESLRQLIGKDLNVLFKTHSDSDNLRLVEITLNKSFIQQAEMTNSGQLSEDINPIPRETTTRNYKDEQIRPGTSLPQQLSFAPINMGQVYCGFATAVTSPFDFYIVLEDSLLIMKEVSAMLEELPSEMPPLPEAHLVPGSCCLVYSDTKGKWCRAEVVNAEKTVVINLVDYGHYTYLAYSSYQKVKILPEALQKLPKVTYPCSLRGVNPTSDTLQWADEAAVFFQKRVCQKNLQIFFWDDGHWEVDVLVDGIHLSKELVDAGHGSYVDVLLGLR</sequence>
<evidence type="ECO:0000256" key="1">
    <source>
        <dbReference type="SAM" id="MobiDB-lite"/>
    </source>
</evidence>
<dbReference type="Proteomes" id="UP001148018">
    <property type="component" value="Unassembled WGS sequence"/>
</dbReference>
<name>A0A9Q0IR24_9TELE</name>
<accession>A0A9Q0IR24</accession>